<evidence type="ECO:0000313" key="1">
    <source>
        <dbReference type="EMBL" id="QBD78568.1"/>
    </source>
</evidence>
<organism evidence="1 2">
    <name type="scientific">Ktedonosporobacter rubrisoli</name>
    <dbReference type="NCBI Taxonomy" id="2509675"/>
    <lineage>
        <taxon>Bacteria</taxon>
        <taxon>Bacillati</taxon>
        <taxon>Chloroflexota</taxon>
        <taxon>Ktedonobacteria</taxon>
        <taxon>Ktedonobacterales</taxon>
        <taxon>Ktedonosporobacteraceae</taxon>
        <taxon>Ktedonosporobacter</taxon>
    </lineage>
</organism>
<dbReference type="SUPFAM" id="SSF56784">
    <property type="entry name" value="HAD-like"/>
    <property type="match status" value="1"/>
</dbReference>
<dbReference type="Proteomes" id="UP000290365">
    <property type="component" value="Chromosome"/>
</dbReference>
<protein>
    <recommendedName>
        <fullName evidence="3">HAD family hydrolase</fullName>
    </recommendedName>
</protein>
<sequence length="244" mass="27743">MLFAIDIDGTIARGNRQQLKRICNERFQLGIDLALLDQMSYREFFHSPQMQDYKKIVGKEYLRLSVAWLMFEPEMLLAARPFPGAVEGIKRLAELGEVTYYTARYSLSAPEKNAGMRESTLQWLHEQNFPQAERAVFCDGVADKAEQMYKLSEKQAEPIFLIDDLYEQLLSALEGYGDTFKARFTLVAFRAHTAPEQCLGIQVIPLPSWEQIDELVALITPPDNSVSSIADLANQHSPDQLSFT</sequence>
<evidence type="ECO:0008006" key="3">
    <source>
        <dbReference type="Google" id="ProtNLM"/>
    </source>
</evidence>
<proteinExistence type="predicted"/>
<dbReference type="OrthoDB" id="156618at2"/>
<keyword evidence="2" id="KW-1185">Reference proteome</keyword>
<dbReference type="KEGG" id="kbs:EPA93_22250"/>
<dbReference type="RefSeq" id="WP_129889621.1">
    <property type="nucleotide sequence ID" value="NZ_CP035758.1"/>
</dbReference>
<name>A0A4P6JSN2_KTERU</name>
<accession>A0A4P6JSN2</accession>
<gene>
    <name evidence="1" type="ORF">EPA93_22250</name>
</gene>
<dbReference type="EMBL" id="CP035758">
    <property type="protein sequence ID" value="QBD78568.1"/>
    <property type="molecule type" value="Genomic_DNA"/>
</dbReference>
<reference evidence="1 2" key="1">
    <citation type="submission" date="2019-01" db="EMBL/GenBank/DDBJ databases">
        <title>Ktedonosporobacter rubrisoli SCAWS-G2.</title>
        <authorList>
            <person name="Huang Y."/>
            <person name="Yan B."/>
        </authorList>
    </citation>
    <scope>NUCLEOTIDE SEQUENCE [LARGE SCALE GENOMIC DNA]</scope>
    <source>
        <strain evidence="1 2">SCAWS-G2</strain>
    </source>
</reference>
<dbReference type="InterPro" id="IPR023214">
    <property type="entry name" value="HAD_sf"/>
</dbReference>
<dbReference type="InterPro" id="IPR036412">
    <property type="entry name" value="HAD-like_sf"/>
</dbReference>
<evidence type="ECO:0000313" key="2">
    <source>
        <dbReference type="Proteomes" id="UP000290365"/>
    </source>
</evidence>
<dbReference type="Gene3D" id="3.40.50.1000">
    <property type="entry name" value="HAD superfamily/HAD-like"/>
    <property type="match status" value="1"/>
</dbReference>
<dbReference type="AlphaFoldDB" id="A0A4P6JSN2"/>